<sequence>MPKSFCNLIFTHLRGETLEFQSSDFLYLFSNSNGPTTRKCVTELKNAIVRIKCPALEGTRHRMDDLLSNIGDEKVSLERLRLAFDAALAIISS</sequence>
<dbReference type="AlphaFoldDB" id="A0A8R1IB79"/>
<proteinExistence type="predicted"/>
<name>A0A8R1IB79_CAEJA</name>
<reference evidence="2" key="1">
    <citation type="submission" date="2010-08" db="EMBL/GenBank/DDBJ databases">
        <authorList>
            <consortium name="Caenorhabditis japonica Sequencing Consortium"/>
            <person name="Wilson R.K."/>
        </authorList>
    </citation>
    <scope>NUCLEOTIDE SEQUENCE [LARGE SCALE GENOMIC DNA]</scope>
    <source>
        <strain evidence="2">DF5081</strain>
    </source>
</reference>
<reference evidence="1" key="2">
    <citation type="submission" date="2022-06" db="UniProtKB">
        <authorList>
            <consortium name="EnsemblMetazoa"/>
        </authorList>
    </citation>
    <scope>IDENTIFICATION</scope>
    <source>
        <strain evidence="1">DF5081</strain>
    </source>
</reference>
<evidence type="ECO:0000313" key="2">
    <source>
        <dbReference type="Proteomes" id="UP000005237"/>
    </source>
</evidence>
<protein>
    <submittedName>
        <fullName evidence="1">Uncharacterized protein</fullName>
    </submittedName>
</protein>
<evidence type="ECO:0000313" key="1">
    <source>
        <dbReference type="EnsemblMetazoa" id="CJA32358a.1"/>
    </source>
</evidence>
<accession>A0A8R1IB79</accession>
<dbReference type="Proteomes" id="UP000005237">
    <property type="component" value="Unassembled WGS sequence"/>
</dbReference>
<dbReference type="EnsemblMetazoa" id="CJA32358a.1">
    <property type="protein sequence ID" value="CJA32358a.1"/>
    <property type="gene ID" value="WBGene00208205"/>
</dbReference>
<keyword evidence="2" id="KW-1185">Reference proteome</keyword>
<organism evidence="1 2">
    <name type="scientific">Caenorhabditis japonica</name>
    <dbReference type="NCBI Taxonomy" id="281687"/>
    <lineage>
        <taxon>Eukaryota</taxon>
        <taxon>Metazoa</taxon>
        <taxon>Ecdysozoa</taxon>
        <taxon>Nematoda</taxon>
        <taxon>Chromadorea</taxon>
        <taxon>Rhabditida</taxon>
        <taxon>Rhabditina</taxon>
        <taxon>Rhabditomorpha</taxon>
        <taxon>Rhabditoidea</taxon>
        <taxon>Rhabditidae</taxon>
        <taxon>Peloderinae</taxon>
        <taxon>Caenorhabditis</taxon>
    </lineage>
</organism>